<protein>
    <submittedName>
        <fullName evidence="2">Nadp-binding rossmann-fold containing</fullName>
    </submittedName>
</protein>
<dbReference type="InterPro" id="IPR036291">
    <property type="entry name" value="NAD(P)-bd_dom_sf"/>
</dbReference>
<feature type="domain" description="Enoyl reductase (ER)" evidence="1">
    <location>
        <begin position="23"/>
        <end position="278"/>
    </location>
</feature>
<dbReference type="InterPro" id="IPR020843">
    <property type="entry name" value="ER"/>
</dbReference>
<evidence type="ECO:0000313" key="3">
    <source>
        <dbReference type="Proteomes" id="UP000266272"/>
    </source>
</evidence>
<keyword evidence="3" id="KW-1185">Reference proteome</keyword>
<dbReference type="AlphaFoldDB" id="A0A395NZ96"/>
<evidence type="ECO:0000313" key="2">
    <source>
        <dbReference type="EMBL" id="RFU81117.1"/>
    </source>
</evidence>
<dbReference type="Gene3D" id="3.40.50.720">
    <property type="entry name" value="NAD(P)-binding Rossmann-like Domain"/>
    <property type="match status" value="1"/>
</dbReference>
<organism evidence="2 3">
    <name type="scientific">Trichoderma arundinaceum</name>
    <dbReference type="NCBI Taxonomy" id="490622"/>
    <lineage>
        <taxon>Eukaryota</taxon>
        <taxon>Fungi</taxon>
        <taxon>Dikarya</taxon>
        <taxon>Ascomycota</taxon>
        <taxon>Pezizomycotina</taxon>
        <taxon>Sordariomycetes</taxon>
        <taxon>Hypocreomycetidae</taxon>
        <taxon>Hypocreales</taxon>
        <taxon>Hypocreaceae</taxon>
        <taxon>Trichoderma</taxon>
    </lineage>
</organism>
<dbReference type="Gene3D" id="3.90.180.10">
    <property type="entry name" value="Medium-chain alcohol dehydrogenases, catalytic domain"/>
    <property type="match status" value="1"/>
</dbReference>
<dbReference type="GO" id="GO:0016491">
    <property type="term" value="F:oxidoreductase activity"/>
    <property type="evidence" value="ECO:0007669"/>
    <property type="project" value="InterPro"/>
</dbReference>
<dbReference type="SUPFAM" id="SSF51735">
    <property type="entry name" value="NAD(P)-binding Rossmann-fold domains"/>
    <property type="match status" value="1"/>
</dbReference>
<dbReference type="InterPro" id="IPR013154">
    <property type="entry name" value="ADH-like_N"/>
</dbReference>
<dbReference type="InterPro" id="IPR052711">
    <property type="entry name" value="Zinc_ADH-like"/>
</dbReference>
<dbReference type="Proteomes" id="UP000266272">
    <property type="component" value="Unassembled WGS sequence"/>
</dbReference>
<dbReference type="InterPro" id="IPR011032">
    <property type="entry name" value="GroES-like_sf"/>
</dbReference>
<sequence>MSALYQVWQYHPVSSSHDEFDPDTLRNLSLRDVQKHCPGPNQVLVRIKAAALNFRDLLLSAGSPKYPTPMTTGLSMGSDGAGFVEAAGPGSKWNVGDEVIFRLTGSWKEGDVETFDGTALGSGNTSGTLQQYRLFDDHWLIRKPQHLSWEQAAAIPGSGGTAVNALFHTGVADGLDLTGKTVLTQGTGGTSCFVVQIAAAAGARVISTTGSEGKTEFLKRIGAQDVINYKTHPQWEDEVLKLTDNRGVDLVVDVAGAESIEQSIKPHDLVGQLPWSVL</sequence>
<accession>A0A395NZ96</accession>
<dbReference type="Pfam" id="PF00107">
    <property type="entry name" value="ADH_zinc_N"/>
    <property type="match status" value="1"/>
</dbReference>
<dbReference type="SUPFAM" id="SSF50129">
    <property type="entry name" value="GroES-like"/>
    <property type="match status" value="1"/>
</dbReference>
<name>A0A395NZ96_TRIAR</name>
<gene>
    <name evidence="2" type="ORF">TARUN_1094</name>
</gene>
<dbReference type="InterPro" id="IPR013149">
    <property type="entry name" value="ADH-like_C"/>
</dbReference>
<dbReference type="OrthoDB" id="9930022at2759"/>
<dbReference type="SMART" id="SM00829">
    <property type="entry name" value="PKS_ER"/>
    <property type="match status" value="1"/>
</dbReference>
<dbReference type="EMBL" id="PXOA01000067">
    <property type="protein sequence ID" value="RFU81117.1"/>
    <property type="molecule type" value="Genomic_DNA"/>
</dbReference>
<evidence type="ECO:0000259" key="1">
    <source>
        <dbReference type="SMART" id="SM00829"/>
    </source>
</evidence>
<dbReference type="Pfam" id="PF08240">
    <property type="entry name" value="ADH_N"/>
    <property type="match status" value="1"/>
</dbReference>
<dbReference type="STRING" id="490622.A0A395NZ96"/>
<proteinExistence type="predicted"/>
<reference evidence="2 3" key="1">
    <citation type="journal article" date="2018" name="PLoS Pathog.">
        <title>Evolution of structural diversity of trichothecenes, a family of toxins produced by plant pathogenic and entomopathogenic fungi.</title>
        <authorList>
            <person name="Proctor R.H."/>
            <person name="McCormick S.P."/>
            <person name="Kim H.S."/>
            <person name="Cardoza R.E."/>
            <person name="Stanley A.M."/>
            <person name="Lindo L."/>
            <person name="Kelly A."/>
            <person name="Brown D.W."/>
            <person name="Lee T."/>
            <person name="Vaughan M.M."/>
            <person name="Alexander N.J."/>
            <person name="Busman M."/>
            <person name="Gutierrez S."/>
        </authorList>
    </citation>
    <scope>NUCLEOTIDE SEQUENCE [LARGE SCALE GENOMIC DNA]</scope>
    <source>
        <strain evidence="2 3">IBT 40837</strain>
    </source>
</reference>
<dbReference type="CDD" id="cd08276">
    <property type="entry name" value="MDR7"/>
    <property type="match status" value="1"/>
</dbReference>
<dbReference type="PANTHER" id="PTHR45033:SF2">
    <property type="entry name" value="ZINC-TYPE ALCOHOL DEHYDROGENASE-LIKE PROTEIN C1773.06C"/>
    <property type="match status" value="1"/>
</dbReference>
<comment type="caution">
    <text evidence="2">The sequence shown here is derived from an EMBL/GenBank/DDBJ whole genome shotgun (WGS) entry which is preliminary data.</text>
</comment>
<dbReference type="PANTHER" id="PTHR45033">
    <property type="match status" value="1"/>
</dbReference>